<gene>
    <name evidence="1" type="ORF">WKI67_42635</name>
</gene>
<dbReference type="EMBL" id="JBBKAJ010000037">
    <property type="protein sequence ID" value="MEJ8640001.1"/>
    <property type="molecule type" value="Genomic_DNA"/>
</dbReference>
<comment type="caution">
    <text evidence="1">The sequence shown here is derived from an EMBL/GenBank/DDBJ whole genome shotgun (WGS) entry which is preliminary data.</text>
</comment>
<proteinExistence type="predicted"/>
<protein>
    <submittedName>
        <fullName evidence="1">SpoIIE family protein phosphatase</fullName>
    </submittedName>
</protein>
<reference evidence="1" key="1">
    <citation type="submission" date="2024-03" db="EMBL/GenBank/DDBJ databases">
        <title>Novel Streptomyces species of biotechnological and ecological value are a feature of Machair soil.</title>
        <authorList>
            <person name="Prole J.R."/>
            <person name="Goodfellow M."/>
            <person name="Allenby N."/>
            <person name="Ward A.C."/>
        </authorList>
    </citation>
    <scope>NUCLEOTIDE SEQUENCE</scope>
    <source>
        <strain evidence="1">MS2.AVA.5</strain>
    </source>
</reference>
<organism evidence="1 2">
    <name type="scientific">Streptomyces achmelvichensis</name>
    <dbReference type="NCBI Taxonomy" id="3134111"/>
    <lineage>
        <taxon>Bacteria</taxon>
        <taxon>Bacillati</taxon>
        <taxon>Actinomycetota</taxon>
        <taxon>Actinomycetes</taxon>
        <taxon>Kitasatosporales</taxon>
        <taxon>Streptomycetaceae</taxon>
        <taxon>Streptomyces</taxon>
    </lineage>
</organism>
<evidence type="ECO:0000313" key="1">
    <source>
        <dbReference type="EMBL" id="MEJ8640001.1"/>
    </source>
</evidence>
<sequence length="134" mass="14691">MHEIDIIEQAVLASLAGYTARTVERALFVDHRIHVVHQMQQAMLTTLPHIHDLEGAALYRSAAEAELVGSNWYDLYPLPTAADGDRTTATLAATVGDVTGHGMRATVLMGQTCSMLRQAGLDHPGQRPRTRHRP</sequence>
<keyword evidence="2" id="KW-1185">Reference proteome</keyword>
<accession>A0ACC6Q8W0</accession>
<dbReference type="Proteomes" id="UP001377168">
    <property type="component" value="Unassembled WGS sequence"/>
</dbReference>
<name>A0ACC6Q8W0_9ACTN</name>
<evidence type="ECO:0000313" key="2">
    <source>
        <dbReference type="Proteomes" id="UP001377168"/>
    </source>
</evidence>